<keyword evidence="5" id="KW-1185">Reference proteome</keyword>
<dbReference type="GO" id="GO:0008270">
    <property type="term" value="F:zinc ion binding"/>
    <property type="evidence" value="ECO:0007669"/>
    <property type="project" value="InterPro"/>
</dbReference>
<evidence type="ECO:0000313" key="4">
    <source>
        <dbReference type="EMBL" id="KAH7375378.1"/>
    </source>
</evidence>
<dbReference type="PROSITE" id="PS50048">
    <property type="entry name" value="ZN2_CY6_FUNGAL_2"/>
    <property type="match status" value="1"/>
</dbReference>
<feature type="compositionally biased region" description="Gly residues" evidence="2">
    <location>
        <begin position="605"/>
        <end position="614"/>
    </location>
</feature>
<dbReference type="SUPFAM" id="SSF57701">
    <property type="entry name" value="Zn2/Cys6 DNA-binding domain"/>
    <property type="match status" value="1"/>
</dbReference>
<dbReference type="OrthoDB" id="415825at2759"/>
<comment type="caution">
    <text evidence="4">The sequence shown here is derived from an EMBL/GenBank/DDBJ whole genome shotgun (WGS) entry which is preliminary data.</text>
</comment>
<protein>
    <recommendedName>
        <fullName evidence="3">Zn(2)-C6 fungal-type domain-containing protein</fullName>
    </recommendedName>
</protein>
<feature type="region of interest" description="Disordered" evidence="2">
    <location>
        <begin position="734"/>
        <end position="803"/>
    </location>
</feature>
<dbReference type="Pfam" id="PF00172">
    <property type="entry name" value="Zn_clus"/>
    <property type="match status" value="1"/>
</dbReference>
<feature type="compositionally biased region" description="Gly residues" evidence="2">
    <location>
        <begin position="743"/>
        <end position="755"/>
    </location>
</feature>
<dbReference type="AlphaFoldDB" id="A0A8K0X991"/>
<evidence type="ECO:0000256" key="2">
    <source>
        <dbReference type="SAM" id="MobiDB-lite"/>
    </source>
</evidence>
<dbReference type="CDD" id="cd00067">
    <property type="entry name" value="GAL4"/>
    <property type="match status" value="1"/>
</dbReference>
<dbReference type="Proteomes" id="UP000813385">
    <property type="component" value="Unassembled WGS sequence"/>
</dbReference>
<reference evidence="4" key="1">
    <citation type="journal article" date="2021" name="Nat. Commun.">
        <title>Genetic determinants of endophytism in the Arabidopsis root mycobiome.</title>
        <authorList>
            <person name="Mesny F."/>
            <person name="Miyauchi S."/>
            <person name="Thiergart T."/>
            <person name="Pickel B."/>
            <person name="Atanasova L."/>
            <person name="Karlsson M."/>
            <person name="Huettel B."/>
            <person name="Barry K.W."/>
            <person name="Haridas S."/>
            <person name="Chen C."/>
            <person name="Bauer D."/>
            <person name="Andreopoulos W."/>
            <person name="Pangilinan J."/>
            <person name="LaButti K."/>
            <person name="Riley R."/>
            <person name="Lipzen A."/>
            <person name="Clum A."/>
            <person name="Drula E."/>
            <person name="Henrissat B."/>
            <person name="Kohler A."/>
            <person name="Grigoriev I.V."/>
            <person name="Martin F.M."/>
            <person name="Hacquard S."/>
        </authorList>
    </citation>
    <scope>NUCLEOTIDE SEQUENCE</scope>
    <source>
        <strain evidence="4">MPI-CAGE-AT-0016</strain>
    </source>
</reference>
<dbReference type="EMBL" id="JAGPXD010000001">
    <property type="protein sequence ID" value="KAH7375378.1"/>
    <property type="molecule type" value="Genomic_DNA"/>
</dbReference>
<sequence>MSDHSHRPSRAMRAERTTTSCGECRRRKQKCDQRQPCGNCARRFPQPPCEYRVTKRRTSTPSPSALPVFDVSVHLDQYMDQAIPGTYDALLDAPQPPWAKRTDGEVVRWSGIDLTTTYPGTTASLQWETGEGGGDAHRDRLGGAGQSATCDRDCKLHSEAIHDALKLLVHHYSIPDRFLGERAGGVWNPANVHDLLAWNVRPATGIPWPVGGPTDDFRHLPMAATRHNGELLRIYLKLLCRFKASLDGNPDSNSPYIRQYVPHCIQDPMLLQIILYTSSCFLNETGHAPRTVMMAHKGEAIRMLNEHLRSGPRQTSDSAIAGVVQLIVDEWYWGETQDLRAHLRGLREMIRLRGGFAQLGMSGFLAKNAITHDVAIALAHEAQPFLQNGPEFEFEDPVAVPFKIAHNTPFVRDLPSFSDCGRSLGLHPATATMLDDMRFLFNAVLALPVDPTPQQLRKVQTTCQWVHNRLLALNPVSPESRQASPGPQRSHAAATGDAGPGLSVNLNGLEGPGRLRRPSAPTLSRGPSTSPRPPSAGDSRRSSGPSHEQAAAWYDVGEDGGDGSHNTNTSKGGQYLGDHHEDATGARPTGLSPGLGRARTTSPGQGHGQGGGEQGVERPDYMYQVVRHAALVYSRAIMTRTPIGSTCTTDEFLAIWTTTWRVPLTAWKGANGVFYWVMLAIAPACHGTAHARFVKSMLMISALGLGLDNWAVAVEAASAGLRVQRWLSQGNGAVETARRRAGDGGGGGAGSGGDQGSAAGPEGSSSTSSTTTTGQRRPVAGAGATGGGEAVDKHGYHQPDWRA</sequence>
<dbReference type="Pfam" id="PF11951">
    <property type="entry name" value="Fungal_trans_2"/>
    <property type="match status" value="1"/>
</dbReference>
<proteinExistence type="predicted"/>
<evidence type="ECO:0000259" key="3">
    <source>
        <dbReference type="PROSITE" id="PS50048"/>
    </source>
</evidence>
<dbReference type="InterPro" id="IPR001138">
    <property type="entry name" value="Zn2Cys6_DnaBD"/>
</dbReference>
<organism evidence="4 5">
    <name type="scientific">Plectosphaerella cucumerina</name>
    <dbReference type="NCBI Taxonomy" id="40658"/>
    <lineage>
        <taxon>Eukaryota</taxon>
        <taxon>Fungi</taxon>
        <taxon>Dikarya</taxon>
        <taxon>Ascomycota</taxon>
        <taxon>Pezizomycotina</taxon>
        <taxon>Sordariomycetes</taxon>
        <taxon>Hypocreomycetidae</taxon>
        <taxon>Glomerellales</taxon>
        <taxon>Plectosphaerellaceae</taxon>
        <taxon>Plectosphaerella</taxon>
    </lineage>
</organism>
<gene>
    <name evidence="4" type="ORF">B0T11DRAFT_323406</name>
</gene>
<accession>A0A8K0X991</accession>
<evidence type="ECO:0000256" key="1">
    <source>
        <dbReference type="ARBA" id="ARBA00023242"/>
    </source>
</evidence>
<dbReference type="PANTHER" id="PTHR37540:SF9">
    <property type="entry name" value="ZN(2)-C6 FUNGAL-TYPE DOMAIN-CONTAINING PROTEIN"/>
    <property type="match status" value="1"/>
</dbReference>
<dbReference type="PANTHER" id="PTHR37540">
    <property type="entry name" value="TRANSCRIPTION FACTOR (ACR-2), PUTATIVE-RELATED-RELATED"/>
    <property type="match status" value="1"/>
</dbReference>
<keyword evidence="1" id="KW-0539">Nucleus</keyword>
<dbReference type="GO" id="GO:0000981">
    <property type="term" value="F:DNA-binding transcription factor activity, RNA polymerase II-specific"/>
    <property type="evidence" value="ECO:0007669"/>
    <property type="project" value="InterPro"/>
</dbReference>
<feature type="region of interest" description="Disordered" evidence="2">
    <location>
        <begin position="476"/>
        <end position="616"/>
    </location>
</feature>
<dbReference type="PROSITE" id="PS00463">
    <property type="entry name" value="ZN2_CY6_FUNGAL_1"/>
    <property type="match status" value="1"/>
</dbReference>
<feature type="compositionally biased region" description="Low complexity" evidence="2">
    <location>
        <begin position="756"/>
        <end position="773"/>
    </location>
</feature>
<dbReference type="InterPro" id="IPR036864">
    <property type="entry name" value="Zn2-C6_fun-type_DNA-bd_sf"/>
</dbReference>
<dbReference type="Gene3D" id="4.10.240.10">
    <property type="entry name" value="Zn(2)-C6 fungal-type DNA-binding domain"/>
    <property type="match status" value="1"/>
</dbReference>
<feature type="compositionally biased region" description="Polar residues" evidence="2">
    <location>
        <begin position="477"/>
        <end position="487"/>
    </location>
</feature>
<evidence type="ECO:0000313" key="5">
    <source>
        <dbReference type="Proteomes" id="UP000813385"/>
    </source>
</evidence>
<name>A0A8K0X991_9PEZI</name>
<feature type="domain" description="Zn(2)-C6 fungal-type" evidence="3">
    <location>
        <begin position="20"/>
        <end position="51"/>
    </location>
</feature>
<feature type="compositionally biased region" description="Basic and acidic residues" evidence="2">
    <location>
        <begin position="790"/>
        <end position="803"/>
    </location>
</feature>
<dbReference type="SMART" id="SM00066">
    <property type="entry name" value="GAL4"/>
    <property type="match status" value="1"/>
</dbReference>
<dbReference type="InterPro" id="IPR021858">
    <property type="entry name" value="Fun_TF"/>
</dbReference>